<dbReference type="Pfam" id="PF13456">
    <property type="entry name" value="RVT_3"/>
    <property type="match status" value="1"/>
</dbReference>
<dbReference type="AlphaFoldDB" id="A0A7J9G5C1"/>
<name>A0A7J9G5C1_9ROSI</name>
<dbReference type="InterPro" id="IPR044730">
    <property type="entry name" value="RNase_H-like_dom_plant"/>
</dbReference>
<evidence type="ECO:0000313" key="2">
    <source>
        <dbReference type="EMBL" id="MBA0792797.1"/>
    </source>
</evidence>
<dbReference type="InterPro" id="IPR053151">
    <property type="entry name" value="RNase_H-like"/>
</dbReference>
<dbReference type="PANTHER" id="PTHR47723">
    <property type="entry name" value="OS05G0353850 PROTEIN"/>
    <property type="match status" value="1"/>
</dbReference>
<evidence type="ECO:0000259" key="1">
    <source>
        <dbReference type="Pfam" id="PF13456"/>
    </source>
</evidence>
<dbReference type="InterPro" id="IPR002156">
    <property type="entry name" value="RNaseH_domain"/>
</dbReference>
<comment type="caution">
    <text evidence="2">The sequence shown here is derived from an EMBL/GenBank/DDBJ whole genome shotgun (WGS) entry which is preliminary data.</text>
</comment>
<gene>
    <name evidence="2" type="ORF">Gohar_017265</name>
</gene>
<feature type="domain" description="RNase H type-1" evidence="1">
    <location>
        <begin position="23"/>
        <end position="61"/>
    </location>
</feature>
<dbReference type="Proteomes" id="UP000593560">
    <property type="component" value="Unassembled WGS sequence"/>
</dbReference>
<dbReference type="CDD" id="cd06222">
    <property type="entry name" value="RNase_H_like"/>
    <property type="match status" value="1"/>
</dbReference>
<dbReference type="PANTHER" id="PTHR47723:SF24">
    <property type="entry name" value="RNASE H TYPE-1 DOMAIN-CONTAINING PROTEIN"/>
    <property type="match status" value="1"/>
</dbReference>
<sequence length="116" mass="13336">MGAKEFIEQCAFTFMTISHQLPKVEAIAILEGLKLVWDQGFRKVELECDNAMLIEFIRNVKSRHIQKDANKVADCIAKANGGVMDQLIIFEDSSRYVRNLLEEDIRQSLLITDRLH</sequence>
<dbReference type="OrthoDB" id="957255at2759"/>
<reference evidence="2 3" key="1">
    <citation type="journal article" date="2019" name="Genome Biol. Evol.">
        <title>Insights into the evolution of the New World diploid cottons (Gossypium, subgenus Houzingenia) based on genome sequencing.</title>
        <authorList>
            <person name="Grover C.E."/>
            <person name="Arick M.A. 2nd"/>
            <person name="Thrash A."/>
            <person name="Conover J.L."/>
            <person name="Sanders W.S."/>
            <person name="Peterson D.G."/>
            <person name="Frelichowski J.E."/>
            <person name="Scheffler J.A."/>
            <person name="Scheffler B.E."/>
            <person name="Wendel J.F."/>
        </authorList>
    </citation>
    <scope>NUCLEOTIDE SEQUENCE [LARGE SCALE GENOMIC DNA]</scope>
    <source>
        <strain evidence="2">0</strain>
        <tissue evidence="2">Leaf</tissue>
    </source>
</reference>
<dbReference type="GO" id="GO:0003676">
    <property type="term" value="F:nucleic acid binding"/>
    <property type="evidence" value="ECO:0007669"/>
    <property type="project" value="InterPro"/>
</dbReference>
<accession>A0A7J9G5C1</accession>
<keyword evidence="3" id="KW-1185">Reference proteome</keyword>
<organism evidence="2 3">
    <name type="scientific">Gossypium harknessii</name>
    <dbReference type="NCBI Taxonomy" id="34285"/>
    <lineage>
        <taxon>Eukaryota</taxon>
        <taxon>Viridiplantae</taxon>
        <taxon>Streptophyta</taxon>
        <taxon>Embryophyta</taxon>
        <taxon>Tracheophyta</taxon>
        <taxon>Spermatophyta</taxon>
        <taxon>Magnoliopsida</taxon>
        <taxon>eudicotyledons</taxon>
        <taxon>Gunneridae</taxon>
        <taxon>Pentapetalae</taxon>
        <taxon>rosids</taxon>
        <taxon>malvids</taxon>
        <taxon>Malvales</taxon>
        <taxon>Malvaceae</taxon>
        <taxon>Malvoideae</taxon>
        <taxon>Gossypium</taxon>
    </lineage>
</organism>
<evidence type="ECO:0000313" key="3">
    <source>
        <dbReference type="Proteomes" id="UP000593560"/>
    </source>
</evidence>
<dbReference type="EMBL" id="JABFAD010000002">
    <property type="protein sequence ID" value="MBA0792797.1"/>
    <property type="molecule type" value="Genomic_DNA"/>
</dbReference>
<dbReference type="GO" id="GO:0004523">
    <property type="term" value="F:RNA-DNA hybrid ribonuclease activity"/>
    <property type="evidence" value="ECO:0007669"/>
    <property type="project" value="InterPro"/>
</dbReference>
<proteinExistence type="predicted"/>
<protein>
    <recommendedName>
        <fullName evidence="1">RNase H type-1 domain-containing protein</fullName>
    </recommendedName>
</protein>